<dbReference type="Gene3D" id="3.90.660.50">
    <property type="match status" value="1"/>
</dbReference>
<organism evidence="2 5">
    <name type="scientific">Myxococcus fulvus</name>
    <dbReference type="NCBI Taxonomy" id="33"/>
    <lineage>
        <taxon>Bacteria</taxon>
        <taxon>Pseudomonadati</taxon>
        <taxon>Myxococcota</taxon>
        <taxon>Myxococcia</taxon>
        <taxon>Myxococcales</taxon>
        <taxon>Cystobacterineae</taxon>
        <taxon>Myxococcaceae</taxon>
        <taxon>Myxococcus</taxon>
    </lineage>
</organism>
<sequence>MEAKKVAVVGGGLGGLTTAALLARGGCAVTLYERSKHLGGRAQTTDVEGFRFNLGPHALYRAGAGMRVLGRLGVKPRGRVAGESGGSYALRAGRLHTLPRGPVSLLTTDALQLSSKLEMARLLASLRRVDTEPLTHVPMRQWLDTRMSREDGRALVAALVRVATYASDLDALSAEAAVTQVQLALEAGVLYLDDGWAALVDAVAAVAKDAGATLEVSARVEGVVVEQGQVRGLRLSDGSVRAADAVVLAGSPRDVASLLPEDAVLAKEAEEATPIRAATLELGLSRLPRSEALFALGVDGPWYASVHSAYARLGPEGGAMVHVMKYLSPSSPEATEAELEAVMDVLQPGWREVLVARRFRPALVVSHLLPTASTGGLSGRPAPAVPHVAGLFRVGDWVGSEGMLSDASFASAESVERALLRHAGVAPRRLAVGA</sequence>
<dbReference type="Proteomes" id="UP000321514">
    <property type="component" value="Unassembled WGS sequence"/>
</dbReference>
<dbReference type="STRING" id="1334629.MFUL124B02_01195"/>
<dbReference type="InterPro" id="IPR002937">
    <property type="entry name" value="Amino_oxidase"/>
</dbReference>
<dbReference type="Pfam" id="PF01593">
    <property type="entry name" value="Amino_oxidase"/>
    <property type="match status" value="1"/>
</dbReference>
<evidence type="ECO:0000313" key="2">
    <source>
        <dbReference type="EMBL" id="GEN07913.1"/>
    </source>
</evidence>
<dbReference type="RefSeq" id="WP_074948292.1">
    <property type="nucleotide sequence ID" value="NZ_BJXR01000026.1"/>
</dbReference>
<dbReference type="AlphaFoldDB" id="A0A511T2S8"/>
<dbReference type="PANTHER" id="PTHR42923:SF3">
    <property type="entry name" value="PROTOPORPHYRINOGEN OXIDASE"/>
    <property type="match status" value="1"/>
</dbReference>
<proteinExistence type="predicted"/>
<dbReference type="InterPro" id="IPR036188">
    <property type="entry name" value="FAD/NAD-bd_sf"/>
</dbReference>
<dbReference type="EMBL" id="FOIB01000001">
    <property type="protein sequence ID" value="SES75419.1"/>
    <property type="molecule type" value="Genomic_DNA"/>
</dbReference>
<dbReference type="PANTHER" id="PTHR42923">
    <property type="entry name" value="PROTOPORPHYRINOGEN OXIDASE"/>
    <property type="match status" value="1"/>
</dbReference>
<dbReference type="SUPFAM" id="SSF51905">
    <property type="entry name" value="FAD/NAD(P)-binding domain"/>
    <property type="match status" value="1"/>
</dbReference>
<protein>
    <submittedName>
        <fullName evidence="3">Phytoene dehydrogenase-related protein</fullName>
    </submittedName>
</protein>
<dbReference type="OrthoDB" id="5501831at2"/>
<accession>A0A511T2S8</accession>
<evidence type="ECO:0000259" key="1">
    <source>
        <dbReference type="Pfam" id="PF01593"/>
    </source>
</evidence>
<reference evidence="2 5" key="2">
    <citation type="submission" date="2019-07" db="EMBL/GenBank/DDBJ databases">
        <title>Whole genome shotgun sequence of Myxococcus fulvus NBRC 100333.</title>
        <authorList>
            <person name="Hosoyama A."/>
            <person name="Uohara A."/>
            <person name="Ohji S."/>
            <person name="Ichikawa N."/>
        </authorList>
    </citation>
    <scope>NUCLEOTIDE SEQUENCE [LARGE SCALE GENOMIC DNA]</scope>
    <source>
        <strain evidence="2 5">NBRC 100333</strain>
    </source>
</reference>
<dbReference type="PRINTS" id="PR00419">
    <property type="entry name" value="ADXRDTASE"/>
</dbReference>
<evidence type="ECO:0000313" key="5">
    <source>
        <dbReference type="Proteomes" id="UP000321514"/>
    </source>
</evidence>
<name>A0A511T2S8_MYXFU</name>
<dbReference type="GO" id="GO:0016491">
    <property type="term" value="F:oxidoreductase activity"/>
    <property type="evidence" value="ECO:0007669"/>
    <property type="project" value="InterPro"/>
</dbReference>
<feature type="domain" description="Amine oxidase" evidence="1">
    <location>
        <begin position="13"/>
        <end position="267"/>
    </location>
</feature>
<comment type="caution">
    <text evidence="2">The sequence shown here is derived from an EMBL/GenBank/DDBJ whole genome shotgun (WGS) entry which is preliminary data.</text>
</comment>
<dbReference type="Proteomes" id="UP000183760">
    <property type="component" value="Unassembled WGS sequence"/>
</dbReference>
<reference evidence="3 4" key="1">
    <citation type="submission" date="2016-10" db="EMBL/GenBank/DDBJ databases">
        <authorList>
            <person name="Varghese N."/>
            <person name="Submissions S."/>
        </authorList>
    </citation>
    <scope>NUCLEOTIDE SEQUENCE [LARGE SCALE GENOMIC DNA]</scope>
    <source>
        <strain evidence="3 4">DSM 16525</strain>
    </source>
</reference>
<evidence type="ECO:0000313" key="4">
    <source>
        <dbReference type="Proteomes" id="UP000183760"/>
    </source>
</evidence>
<dbReference type="Gene3D" id="3.50.50.60">
    <property type="entry name" value="FAD/NAD(P)-binding domain"/>
    <property type="match status" value="1"/>
</dbReference>
<gene>
    <name evidence="2" type="ORF">MFU01_29500</name>
    <name evidence="3" type="ORF">SAMN05443572_10160</name>
</gene>
<dbReference type="EMBL" id="BJXR01000026">
    <property type="protein sequence ID" value="GEN07913.1"/>
    <property type="molecule type" value="Genomic_DNA"/>
</dbReference>
<dbReference type="InterPro" id="IPR050464">
    <property type="entry name" value="Zeta_carotene_desat/Oxidored"/>
</dbReference>
<keyword evidence="4" id="KW-1185">Reference proteome</keyword>
<evidence type="ECO:0000313" key="3">
    <source>
        <dbReference type="EMBL" id="SES75419.1"/>
    </source>
</evidence>